<protein>
    <submittedName>
        <fullName evidence="2">Phage protease</fullName>
    </submittedName>
</protein>
<dbReference type="InterPro" id="IPR012106">
    <property type="entry name" value="Phage_Mu_Gp1"/>
</dbReference>
<accession>A0AAQ2Y1Y9</accession>
<evidence type="ECO:0000313" key="3">
    <source>
        <dbReference type="Proteomes" id="UP001219537"/>
    </source>
</evidence>
<keyword evidence="2" id="KW-0378">Hydrolase</keyword>
<reference evidence="2" key="1">
    <citation type="submission" date="2023-02" db="EMBL/GenBank/DDBJ databases">
        <title>Isolation, identification, and genome analysis of Vibrio campbellii in the Penaeus vannamei larvae stage.</title>
        <authorList>
            <person name="Huang T."/>
            <person name="Zhang B."/>
        </authorList>
    </citation>
    <scope>NUCLEOTIDE SEQUENCE</scope>
    <source>
        <strain evidence="2">20220413_1</strain>
    </source>
</reference>
<feature type="coiled-coil region" evidence="1">
    <location>
        <begin position="211"/>
        <end position="238"/>
    </location>
</feature>
<evidence type="ECO:0000256" key="1">
    <source>
        <dbReference type="SAM" id="Coils"/>
    </source>
</evidence>
<dbReference type="RefSeq" id="WP_062853634.1">
    <property type="nucleotide sequence ID" value="NZ_CP117989.1"/>
</dbReference>
<name>A0AAQ2Y1Y9_9VIBR</name>
<keyword evidence="1" id="KW-0175">Coiled coil</keyword>
<dbReference type="PIRSF" id="PIRSF016624">
    <property type="entry name" value="Mu_prophg_I"/>
    <property type="match status" value="1"/>
</dbReference>
<keyword evidence="2" id="KW-0645">Protease</keyword>
<dbReference type="GO" id="GO:0006508">
    <property type="term" value="P:proteolysis"/>
    <property type="evidence" value="ECO:0007669"/>
    <property type="project" value="UniProtKB-KW"/>
</dbReference>
<organism evidence="2 3">
    <name type="scientific">Vibrio campbellii</name>
    <dbReference type="NCBI Taxonomy" id="680"/>
    <lineage>
        <taxon>Bacteria</taxon>
        <taxon>Pseudomonadati</taxon>
        <taxon>Pseudomonadota</taxon>
        <taxon>Gammaproteobacteria</taxon>
        <taxon>Vibrionales</taxon>
        <taxon>Vibrionaceae</taxon>
        <taxon>Vibrio</taxon>
    </lineage>
</organism>
<sequence>MSKDFLAVCFNLSKTVIDGLGEDQGANAVWLPMIPAGEAVGRDGRTWKNSNPDAIVAAFDAHLPFDLEHATEIRAQEGKEADACGWIIALENRDGEIWAQVEWNYLGRYKITDKLYKYYSPAFNYNKDGVITSMSSAGLTNKPNFYVPALNRQEENTMKLPKLICDALGLTEEATEQEALTAINTLQSEKEVALNRANTPDLNLFVPKDTYEVALNRATTAEAELAEINQQKVEALVQSAIDDGKVAPADKDMYVGLCSSEKGREQFAKFIEGAPQIATNRQVETPKDKDGKPKLEEHEVALCRKMGVTEEEFLAAKQTMNVGAK</sequence>
<dbReference type="GO" id="GO:0008233">
    <property type="term" value="F:peptidase activity"/>
    <property type="evidence" value="ECO:0007669"/>
    <property type="project" value="UniProtKB-KW"/>
</dbReference>
<dbReference type="EMBL" id="CP117989">
    <property type="protein sequence ID" value="WDG10659.1"/>
    <property type="molecule type" value="Genomic_DNA"/>
</dbReference>
<dbReference type="Pfam" id="PF10123">
    <property type="entry name" value="Mu-like_Pro"/>
    <property type="match status" value="1"/>
</dbReference>
<dbReference type="Proteomes" id="UP001219537">
    <property type="component" value="Chromosome 2"/>
</dbReference>
<gene>
    <name evidence="2" type="ORF">PUN50_25150</name>
</gene>
<evidence type="ECO:0000313" key="2">
    <source>
        <dbReference type="EMBL" id="WDG10659.1"/>
    </source>
</evidence>
<dbReference type="AlphaFoldDB" id="A0AAQ2Y1Y9"/>
<proteinExistence type="predicted"/>